<sequence>MPSQTLPISSSSSSTEMMFKPFIYDDSPTTLLDDDDHSVKPLLSRASSFNGAVTPNGESTGLYQNRRRRSNSENCLSAASPDDDTNGNGHQTIGQEVSHAAAETFLLTRLFLKLLSYLGVGYRWITRFLALGCYAFLLMPGFIQVGYYYFFSPHVRRSIVYGDQPRNRLDLYLPKNSNGGPKPVVAFVTGGAWIIGYKAWGSLLGQQLSERDIIVACIDYRNFPQGSISDMVKDASSGISFICNHIAEYGGDPDRIYLMGQSAGAHIAACALVDQVVKESGEGDSVSWSSSQINAYFGLSGGYNLLSLVDHFHSRGLYRSIFLSIMEGEESLKQFSPELVVQDPNLKHIVARLPPIILFHGTADYSIPSDASKCFAETLQRLGGKAEVILYEGKTHTDLFLQDPMRGGKDEMFEDIVSVVMGDNQEVIGKSVDRRRLVPEFMLKLAHWVSPF</sequence>
<dbReference type="FunFam" id="3.40.50.1820:FF:000084">
    <property type="entry name" value="Isoprenylcysteine alpha-carbonyl methylesterase ICME"/>
    <property type="match status" value="1"/>
</dbReference>
<evidence type="ECO:0000256" key="6">
    <source>
        <dbReference type="ARBA" id="ARBA00022989"/>
    </source>
</evidence>
<evidence type="ECO:0000256" key="4">
    <source>
        <dbReference type="ARBA" id="ARBA00022801"/>
    </source>
</evidence>
<evidence type="ECO:0000256" key="3">
    <source>
        <dbReference type="ARBA" id="ARBA00022692"/>
    </source>
</evidence>
<dbReference type="Pfam" id="PF20434">
    <property type="entry name" value="BD-FAE"/>
    <property type="match status" value="1"/>
</dbReference>
<reference evidence="15 16" key="2">
    <citation type="journal article" date="2018" name="Hortic Res">
        <title>Improved Brassica rapa reference genome by single-molecule sequencing and chromosome conformation capture technologies.</title>
        <authorList>
            <person name="Zhang L."/>
            <person name="Cai X."/>
            <person name="Wu J."/>
            <person name="Liu M."/>
            <person name="Grob S."/>
            <person name="Cheng F."/>
            <person name="Liang J."/>
            <person name="Cai C."/>
            <person name="Liu Z."/>
            <person name="Liu B."/>
            <person name="Wang F."/>
            <person name="Li S."/>
            <person name="Liu F."/>
            <person name="Li X."/>
            <person name="Cheng L."/>
            <person name="Yang W."/>
            <person name="Li M.H."/>
            <person name="Grossniklaus U."/>
            <person name="Zheng H."/>
            <person name="Wang X."/>
        </authorList>
    </citation>
    <scope>NUCLEOTIDE SEQUENCE [LARGE SCALE GENOMIC DNA]</scope>
    <source>
        <strain evidence="15 16">cv. Chiifu-401-42</strain>
    </source>
</reference>
<dbReference type="AlphaFoldDB" id="M4E7H4"/>
<dbReference type="eggNOG" id="KOG1516">
    <property type="taxonomic scope" value="Eukaryota"/>
</dbReference>
<accession>M4E7H4</accession>
<evidence type="ECO:0000256" key="5">
    <source>
        <dbReference type="ARBA" id="ARBA00022824"/>
    </source>
</evidence>
<dbReference type="GO" id="GO:0010296">
    <property type="term" value="F:prenylcysteine methylesterase activity"/>
    <property type="evidence" value="ECO:0000318"/>
    <property type="project" value="GO_Central"/>
</dbReference>
<keyword evidence="7" id="KW-0333">Golgi apparatus</keyword>
<keyword evidence="4" id="KW-0378">Hydrolase</keyword>
<evidence type="ECO:0000256" key="11">
    <source>
        <dbReference type="ARBA" id="ARBA00049507"/>
    </source>
</evidence>
<evidence type="ECO:0000313" key="16">
    <source>
        <dbReference type="Proteomes" id="UP000011750"/>
    </source>
</evidence>
<dbReference type="GO" id="GO:0005789">
    <property type="term" value="C:endoplasmic reticulum membrane"/>
    <property type="evidence" value="ECO:0000318"/>
    <property type="project" value="GO_Central"/>
</dbReference>
<dbReference type="InterPro" id="IPR049492">
    <property type="entry name" value="BD-FAE-like_dom"/>
</dbReference>
<comment type="similarity">
    <text evidence="9">Belongs to the AB hydrolase superfamily. Isoprenylcysteine methylesterase family.</text>
</comment>
<feature type="transmembrane region" description="Helical" evidence="13">
    <location>
        <begin position="128"/>
        <end position="150"/>
    </location>
</feature>
<keyword evidence="5" id="KW-0256">Endoplasmic reticulum</keyword>
<keyword evidence="8 13" id="KW-0472">Membrane</keyword>
<evidence type="ECO:0000259" key="14">
    <source>
        <dbReference type="Pfam" id="PF20434"/>
    </source>
</evidence>
<comment type="catalytic activity">
    <reaction evidence="11">
        <text>[protein]-C-terminal S-[(2E,6E)-farnesyl]-L-cysteine methyl ester + H2O = [protein]-C-terminal S-[(2E,6E)-farnesyl]-L-cysteine + methanol + H(+)</text>
        <dbReference type="Rhea" id="RHEA:48520"/>
        <dbReference type="Rhea" id="RHEA-COMP:12125"/>
        <dbReference type="Rhea" id="RHEA-COMP:12126"/>
        <dbReference type="ChEBI" id="CHEBI:15377"/>
        <dbReference type="ChEBI" id="CHEBI:15378"/>
        <dbReference type="ChEBI" id="CHEBI:17790"/>
        <dbReference type="ChEBI" id="CHEBI:90510"/>
        <dbReference type="ChEBI" id="CHEBI:90511"/>
        <dbReference type="EC" id="3.1.1.n2"/>
    </reaction>
</comment>
<evidence type="ECO:0000256" key="8">
    <source>
        <dbReference type="ARBA" id="ARBA00023136"/>
    </source>
</evidence>
<dbReference type="InterPro" id="IPR029058">
    <property type="entry name" value="AB_hydrolase_fold"/>
</dbReference>
<dbReference type="OMA" id="KPFIYDD"/>
<feature type="domain" description="BD-FAE-like" evidence="14">
    <location>
        <begin position="169"/>
        <end position="379"/>
    </location>
</feature>
<dbReference type="SUPFAM" id="SSF53474">
    <property type="entry name" value="alpha/beta-Hydrolases"/>
    <property type="match status" value="1"/>
</dbReference>
<evidence type="ECO:0000256" key="2">
    <source>
        <dbReference type="ARBA" id="ARBA00004653"/>
    </source>
</evidence>
<dbReference type="EC" id="3.1.1.n2" evidence="10"/>
<proteinExistence type="inferred from homology"/>
<dbReference type="Proteomes" id="UP000011750">
    <property type="component" value="Chromosome A09"/>
</dbReference>
<keyword evidence="3 13" id="KW-0812">Transmembrane</keyword>
<dbReference type="SMR" id="M4E7H4"/>
<dbReference type="GO" id="GO:0000139">
    <property type="term" value="C:Golgi membrane"/>
    <property type="evidence" value="ECO:0000318"/>
    <property type="project" value="GO_Central"/>
</dbReference>
<evidence type="ECO:0000313" key="15">
    <source>
        <dbReference type="EnsemblPlants" id="Bra024729.1-P"/>
    </source>
</evidence>
<comment type="subcellular location">
    <subcellularLocation>
        <location evidence="1">Endoplasmic reticulum membrane</location>
    </subcellularLocation>
    <subcellularLocation>
        <location evidence="2">Golgi apparatus membrane</location>
        <topology evidence="2">Multi-pass membrane protein</topology>
    </subcellularLocation>
</comment>
<protein>
    <recommendedName>
        <fullName evidence="10">protein-S-isoprenylcysteine alpha-carbonyl methylesterase</fullName>
        <ecNumber evidence="10">3.1.1.n2</ecNumber>
    </recommendedName>
</protein>
<evidence type="ECO:0000256" key="9">
    <source>
        <dbReference type="ARBA" id="ARBA00038028"/>
    </source>
</evidence>
<name>M4E7H4_BRACM</name>
<dbReference type="STRING" id="51351.M4E7H4"/>
<dbReference type="Gramene" id="Bra024729.1">
    <property type="protein sequence ID" value="Bra024729.1-P"/>
    <property type="gene ID" value="Bra024729"/>
</dbReference>
<dbReference type="HOGENOM" id="CLU_012494_2_4_1"/>
<organism evidence="15 16">
    <name type="scientific">Brassica campestris</name>
    <name type="common">Field mustard</name>
    <dbReference type="NCBI Taxonomy" id="3711"/>
    <lineage>
        <taxon>Eukaryota</taxon>
        <taxon>Viridiplantae</taxon>
        <taxon>Streptophyta</taxon>
        <taxon>Embryophyta</taxon>
        <taxon>Tracheophyta</taxon>
        <taxon>Spermatophyta</taxon>
        <taxon>Magnoliopsida</taxon>
        <taxon>eudicotyledons</taxon>
        <taxon>Gunneridae</taxon>
        <taxon>Pentapetalae</taxon>
        <taxon>rosids</taxon>
        <taxon>malvids</taxon>
        <taxon>Brassicales</taxon>
        <taxon>Brassicaceae</taxon>
        <taxon>Brassiceae</taxon>
        <taxon>Brassica</taxon>
    </lineage>
</organism>
<dbReference type="PANTHER" id="PTHR48081">
    <property type="entry name" value="AB HYDROLASE SUPERFAMILY PROTEIN C4A8.06C"/>
    <property type="match status" value="1"/>
</dbReference>
<dbReference type="EnsemblPlants" id="Bra024729.1">
    <property type="protein sequence ID" value="Bra024729.1-P"/>
    <property type="gene ID" value="Bra024729"/>
</dbReference>
<evidence type="ECO:0000256" key="7">
    <source>
        <dbReference type="ARBA" id="ARBA00023034"/>
    </source>
</evidence>
<evidence type="ECO:0000256" key="1">
    <source>
        <dbReference type="ARBA" id="ARBA00004586"/>
    </source>
</evidence>
<feature type="compositionally biased region" description="Polar residues" evidence="12">
    <location>
        <begin position="50"/>
        <end position="63"/>
    </location>
</feature>
<dbReference type="InParanoid" id="M4E7H4"/>
<evidence type="ECO:0000256" key="12">
    <source>
        <dbReference type="SAM" id="MobiDB-lite"/>
    </source>
</evidence>
<dbReference type="Gene3D" id="3.40.50.1820">
    <property type="entry name" value="alpha/beta hydrolase"/>
    <property type="match status" value="1"/>
</dbReference>
<reference evidence="15 16" key="1">
    <citation type="journal article" date="2011" name="Nat. Genet.">
        <title>The genome of the mesopolyploid crop species Brassica rapa.</title>
        <authorList>
            <consortium name="Brassica rapa Genome Sequencing Project Consortium"/>
            <person name="Wang X."/>
            <person name="Wang H."/>
            <person name="Wang J."/>
            <person name="Sun R."/>
            <person name="Wu J."/>
            <person name="Liu S."/>
            <person name="Bai Y."/>
            <person name="Mun J.H."/>
            <person name="Bancroft I."/>
            <person name="Cheng F."/>
            <person name="Huang S."/>
            <person name="Li X."/>
            <person name="Hua W."/>
            <person name="Wang J."/>
            <person name="Wang X."/>
            <person name="Freeling M."/>
            <person name="Pires J.C."/>
            <person name="Paterson A.H."/>
            <person name="Chalhoub B."/>
            <person name="Wang B."/>
            <person name="Hayward A."/>
            <person name="Sharpe A.G."/>
            <person name="Park B.S."/>
            <person name="Weisshaar B."/>
            <person name="Liu B."/>
            <person name="Li B."/>
            <person name="Liu B."/>
            <person name="Tong C."/>
            <person name="Song C."/>
            <person name="Duran C."/>
            <person name="Peng C."/>
            <person name="Geng C."/>
            <person name="Koh C."/>
            <person name="Lin C."/>
            <person name="Edwards D."/>
            <person name="Mu D."/>
            <person name="Shen D."/>
            <person name="Soumpourou E."/>
            <person name="Li F."/>
            <person name="Fraser F."/>
            <person name="Conant G."/>
            <person name="Lassalle G."/>
            <person name="King G.J."/>
            <person name="Bonnema G."/>
            <person name="Tang H."/>
            <person name="Wang H."/>
            <person name="Belcram H."/>
            <person name="Zhou H."/>
            <person name="Hirakawa H."/>
            <person name="Abe H."/>
            <person name="Guo H."/>
            <person name="Wang H."/>
            <person name="Jin H."/>
            <person name="Parkin I.A."/>
            <person name="Batley J."/>
            <person name="Kim J.S."/>
            <person name="Just J."/>
            <person name="Li J."/>
            <person name="Xu J."/>
            <person name="Deng J."/>
            <person name="Kim J.A."/>
            <person name="Li J."/>
            <person name="Yu J."/>
            <person name="Meng J."/>
            <person name="Wang J."/>
            <person name="Min J."/>
            <person name="Poulain J."/>
            <person name="Wang J."/>
            <person name="Hatakeyama K."/>
            <person name="Wu K."/>
            <person name="Wang L."/>
            <person name="Fang L."/>
            <person name="Trick M."/>
            <person name="Links M.G."/>
            <person name="Zhao M."/>
            <person name="Jin M."/>
            <person name="Ramchiary N."/>
            <person name="Drou N."/>
            <person name="Berkman P.J."/>
            <person name="Cai Q."/>
            <person name="Huang Q."/>
            <person name="Li R."/>
            <person name="Tabata S."/>
            <person name="Cheng S."/>
            <person name="Zhang S."/>
            <person name="Zhang S."/>
            <person name="Huang S."/>
            <person name="Sato S."/>
            <person name="Sun S."/>
            <person name="Kwon S.J."/>
            <person name="Choi S.R."/>
            <person name="Lee T.H."/>
            <person name="Fan W."/>
            <person name="Zhao X."/>
            <person name="Tan X."/>
            <person name="Xu X."/>
            <person name="Wang Y."/>
            <person name="Qiu Y."/>
            <person name="Yin Y."/>
            <person name="Li Y."/>
            <person name="Du Y."/>
            <person name="Liao Y."/>
            <person name="Lim Y."/>
            <person name="Narusaka Y."/>
            <person name="Wang Y."/>
            <person name="Wang Z."/>
            <person name="Li Z."/>
            <person name="Wang Z."/>
            <person name="Xiong Z."/>
            <person name="Zhang Z."/>
        </authorList>
    </citation>
    <scope>NUCLEOTIDE SEQUENCE [LARGE SCALE GENOMIC DNA]</scope>
    <source>
        <strain evidence="15 16">cv. Chiifu-401-42</strain>
    </source>
</reference>
<dbReference type="InterPro" id="IPR050300">
    <property type="entry name" value="GDXG_lipolytic_enzyme"/>
</dbReference>
<reference evidence="15" key="3">
    <citation type="submission" date="2023-03" db="UniProtKB">
        <authorList>
            <consortium name="EnsemblPlants"/>
        </authorList>
    </citation>
    <scope>IDENTIFICATION</scope>
    <source>
        <strain evidence="15">cv. Chiifu-401-42</strain>
    </source>
</reference>
<dbReference type="OrthoDB" id="6495301at2759"/>
<keyword evidence="6 13" id="KW-1133">Transmembrane helix</keyword>
<evidence type="ECO:0000256" key="13">
    <source>
        <dbReference type="SAM" id="Phobius"/>
    </source>
</evidence>
<keyword evidence="16" id="KW-1185">Reference proteome</keyword>
<feature type="region of interest" description="Disordered" evidence="12">
    <location>
        <begin position="50"/>
        <end position="92"/>
    </location>
</feature>
<evidence type="ECO:0000256" key="10">
    <source>
        <dbReference type="ARBA" id="ARBA00038928"/>
    </source>
</evidence>
<dbReference type="PANTHER" id="PTHR48081:SF33">
    <property type="entry name" value="KYNURENINE FORMAMIDASE"/>
    <property type="match status" value="1"/>
</dbReference>